<dbReference type="EMBL" id="ASPP01006571">
    <property type="protein sequence ID" value="ETO28609.1"/>
    <property type="molecule type" value="Genomic_DNA"/>
</dbReference>
<dbReference type="Pfam" id="PF25010">
    <property type="entry name" value="ARM_UBP24_USP9X-Y"/>
    <property type="match status" value="1"/>
</dbReference>
<reference evidence="6 7" key="1">
    <citation type="journal article" date="2013" name="Curr. Biol.">
        <title>The Genome of the Foraminiferan Reticulomyxa filosa.</title>
        <authorList>
            <person name="Glockner G."/>
            <person name="Hulsmann N."/>
            <person name="Schleicher M."/>
            <person name="Noegel A.A."/>
            <person name="Eichinger L."/>
            <person name="Gallinger C."/>
            <person name="Pawlowski J."/>
            <person name="Sierra R."/>
            <person name="Euteneuer U."/>
            <person name="Pillet L."/>
            <person name="Moustafa A."/>
            <person name="Platzer M."/>
            <person name="Groth M."/>
            <person name="Szafranski K."/>
            <person name="Schliwa M."/>
        </authorList>
    </citation>
    <scope>NUCLEOTIDE SEQUENCE [LARGE SCALE GENOMIC DNA]</scope>
</reference>
<name>X6NS98_RETFI</name>
<gene>
    <name evidence="6" type="ORF">RFI_08521</name>
</gene>
<evidence type="ECO:0000256" key="2">
    <source>
        <dbReference type="ARBA" id="ARBA00022786"/>
    </source>
</evidence>
<keyword evidence="3" id="KW-0378">Hydrolase</keyword>
<keyword evidence="7" id="KW-1185">Reference proteome</keyword>
<dbReference type="AlphaFoldDB" id="X6NS98"/>
<feature type="compositionally biased region" description="Pro residues" evidence="4">
    <location>
        <begin position="54"/>
        <end position="65"/>
    </location>
</feature>
<accession>X6NS98</accession>
<proteinExistence type="predicted"/>
<evidence type="ECO:0000259" key="5">
    <source>
        <dbReference type="Pfam" id="PF25010"/>
    </source>
</evidence>
<organism evidence="6 7">
    <name type="scientific">Reticulomyxa filosa</name>
    <dbReference type="NCBI Taxonomy" id="46433"/>
    <lineage>
        <taxon>Eukaryota</taxon>
        <taxon>Sar</taxon>
        <taxon>Rhizaria</taxon>
        <taxon>Retaria</taxon>
        <taxon>Foraminifera</taxon>
        <taxon>Monothalamids</taxon>
        <taxon>Reticulomyxidae</taxon>
        <taxon>Reticulomyxa</taxon>
    </lineage>
</organism>
<comment type="caution">
    <text evidence="6">The sequence shown here is derived from an EMBL/GenBank/DDBJ whole genome shotgun (WGS) entry which is preliminary data.</text>
</comment>
<dbReference type="InterPro" id="IPR056850">
    <property type="entry name" value="ARM_UBP34_24_USP9X_Y"/>
</dbReference>
<feature type="non-terminal residue" evidence="6">
    <location>
        <position position="475"/>
    </location>
</feature>
<keyword evidence="2" id="KW-0833">Ubl conjugation pathway</keyword>
<feature type="compositionally biased region" description="Polar residues" evidence="4">
    <location>
        <begin position="23"/>
        <end position="39"/>
    </location>
</feature>
<evidence type="ECO:0000313" key="7">
    <source>
        <dbReference type="Proteomes" id="UP000023152"/>
    </source>
</evidence>
<keyword evidence="1" id="KW-0645">Protease</keyword>
<protein>
    <submittedName>
        <fullName evidence="6">Cell differentiation family, Rcd1-like protein</fullName>
    </submittedName>
</protein>
<feature type="domain" description="UBP34/UBP24/USP9X/USP9Y-like ARM repeat region" evidence="5">
    <location>
        <begin position="82"/>
        <end position="197"/>
    </location>
</feature>
<evidence type="ECO:0000313" key="6">
    <source>
        <dbReference type="EMBL" id="ETO28609.1"/>
    </source>
</evidence>
<feature type="region of interest" description="Disordered" evidence="4">
    <location>
        <begin position="18"/>
        <end position="78"/>
    </location>
</feature>
<evidence type="ECO:0000256" key="4">
    <source>
        <dbReference type="SAM" id="MobiDB-lite"/>
    </source>
</evidence>
<feature type="non-terminal residue" evidence="6">
    <location>
        <position position="1"/>
    </location>
</feature>
<feature type="compositionally biased region" description="Low complexity" evidence="4">
    <location>
        <begin position="283"/>
        <end position="330"/>
    </location>
</feature>
<feature type="compositionally biased region" description="Basic and acidic residues" evidence="4">
    <location>
        <begin position="40"/>
        <end position="50"/>
    </location>
</feature>
<dbReference type="SUPFAM" id="SSF101447">
    <property type="entry name" value="Formin homology 2 domain (FH2 domain)"/>
    <property type="match status" value="1"/>
</dbReference>
<dbReference type="GO" id="GO:0008233">
    <property type="term" value="F:peptidase activity"/>
    <property type="evidence" value="ECO:0007669"/>
    <property type="project" value="UniProtKB-KW"/>
</dbReference>
<evidence type="ECO:0000256" key="1">
    <source>
        <dbReference type="ARBA" id="ARBA00022670"/>
    </source>
</evidence>
<evidence type="ECO:0000256" key="3">
    <source>
        <dbReference type="ARBA" id="ARBA00022801"/>
    </source>
</evidence>
<dbReference type="Proteomes" id="UP000023152">
    <property type="component" value="Unassembled WGS sequence"/>
</dbReference>
<sequence length="475" mass="53150">IYIYIYIYVIYLFKTEPDDKTRNSGQSPSTSEKNGTNQNHSHDTATENNKRTTGPPPPPPPPPPSSSSSSSSSPLSAQRRLENFKARFDFLGFLLQNSRLQLKRKQLDDLWKIVIGDKLDESNEHHISSIGKTEHDYFFHWLKEICPSNNKSNISAMSQAMTLDDAVHLFQTQLLSMPRKTMTSESLECLHRYFELVHSMPVANTQSTGQLFQSSVLSSAIDMMWEIAIEAEEDRVAESCGVFVTTFYMKPTPSVGNNSANSAFNMFNGALISGLTRLFQNAGNTTTNKGGTSNDINNNNNNNNNNTNNNTNNSNNNNNNNNSNNNNNNNVQPPVNKWQSRHDFVEKCMGYMQQHGLNDSPLAYLHRCLNLLETFVECTRPGTMSGDNSAASGLNDMCSDPSSGINLDINATSRWDLGRYRMTGWSLPIGRNVFTHINLSVNMNKTRKNFKLIISNRATVDELLELVAGTIKIPK</sequence>
<dbReference type="GO" id="GO:0006508">
    <property type="term" value="P:proteolysis"/>
    <property type="evidence" value="ECO:0007669"/>
    <property type="project" value="UniProtKB-KW"/>
</dbReference>
<feature type="region of interest" description="Disordered" evidence="4">
    <location>
        <begin position="283"/>
        <end position="336"/>
    </location>
</feature>